<keyword evidence="12" id="KW-1185">Reference proteome</keyword>
<keyword evidence="4" id="KW-0863">Zinc-finger</keyword>
<keyword evidence="5" id="KW-0862">Zinc</keyword>
<name>A0A8E2B272_9APHY</name>
<evidence type="ECO:0000256" key="5">
    <source>
        <dbReference type="ARBA" id="ARBA00022833"/>
    </source>
</evidence>
<accession>A0A8E2B272</accession>
<proteinExistence type="predicted"/>
<comment type="subcellular location">
    <subcellularLocation>
        <location evidence="1">Membrane</location>
        <topology evidence="1">Multi-pass membrane protein</topology>
    </subcellularLocation>
</comment>
<feature type="compositionally biased region" description="Acidic residues" evidence="8">
    <location>
        <begin position="341"/>
        <end position="350"/>
    </location>
</feature>
<dbReference type="Proteomes" id="UP000250043">
    <property type="component" value="Unassembled WGS sequence"/>
</dbReference>
<organism evidence="11 12">
    <name type="scientific">Obba rivulosa</name>
    <dbReference type="NCBI Taxonomy" id="1052685"/>
    <lineage>
        <taxon>Eukaryota</taxon>
        <taxon>Fungi</taxon>
        <taxon>Dikarya</taxon>
        <taxon>Basidiomycota</taxon>
        <taxon>Agaricomycotina</taxon>
        <taxon>Agaricomycetes</taxon>
        <taxon>Polyporales</taxon>
        <taxon>Gelatoporiaceae</taxon>
        <taxon>Obba</taxon>
    </lineage>
</organism>
<evidence type="ECO:0000313" key="12">
    <source>
        <dbReference type="Proteomes" id="UP000250043"/>
    </source>
</evidence>
<feature type="domain" description="RING-CH-type" evidence="10">
    <location>
        <begin position="35"/>
        <end position="107"/>
    </location>
</feature>
<evidence type="ECO:0000259" key="10">
    <source>
        <dbReference type="PROSITE" id="PS51292"/>
    </source>
</evidence>
<evidence type="ECO:0000256" key="4">
    <source>
        <dbReference type="ARBA" id="ARBA00022771"/>
    </source>
</evidence>
<dbReference type="AlphaFoldDB" id="A0A8E2B272"/>
<dbReference type="Gene3D" id="3.30.40.10">
    <property type="entry name" value="Zinc/RING finger domain, C3HC4 (zinc finger)"/>
    <property type="match status" value="1"/>
</dbReference>
<protein>
    <recommendedName>
        <fullName evidence="10">RING-CH-type domain-containing protein</fullName>
    </recommendedName>
</protein>
<dbReference type="GO" id="GO:0016020">
    <property type="term" value="C:membrane"/>
    <property type="evidence" value="ECO:0007669"/>
    <property type="project" value="UniProtKB-SubCell"/>
</dbReference>
<keyword evidence="2 9" id="KW-0812">Transmembrane</keyword>
<dbReference type="GO" id="GO:0008270">
    <property type="term" value="F:zinc ion binding"/>
    <property type="evidence" value="ECO:0007669"/>
    <property type="project" value="UniProtKB-KW"/>
</dbReference>
<dbReference type="InterPro" id="IPR013083">
    <property type="entry name" value="Znf_RING/FYVE/PHD"/>
</dbReference>
<sequence length="514" mass="57323">MQRWHPYQYLRPLTRDSDAPDAAHDPAADAWVPTIDDLRVKLCYICREEESAEGPQVPRHVWVHPCRCSLVAHETCLLQWIRAAEQDTSRAANAMKCPQCGVEYELESDNPLVLRIMDSVNGGLMTVGRAVFWAGGGALIISSLFGVYIGCTAYGSYAVQEFLGKEMFSLLLSEDTAQWPWHAYFHLPAIPISLILARAGVHTNFPVATLLLAWTFSPPVSHPMRDMLTSHLRLIQTDTPAPQSEQLVPLFSWPPVPAAVTVLYPLLTKGYRLSFNRLRHWVLGTRPEPKAAVRNYIYDFNDNAPIRVRINHAIIPPPRAGAPPGQPAQAPQPQANPAPEPDAEDEEDAPAEGARTTRLTNAQIGRFVGGALMIPAIASFMGRILFRLARHSPFLRRFLAIRPPLGARHYRPPGGLIDPAQWRDAGLLKQMGLGLRLGVNLACCGTRVWADADPVWWRNSVGLGIFIVIKDCLKLVHEYLSRREQQTRRIKSRSFAGVEIKELDLIHPPTHIAI</sequence>
<evidence type="ECO:0000256" key="8">
    <source>
        <dbReference type="SAM" id="MobiDB-lite"/>
    </source>
</evidence>
<evidence type="ECO:0000256" key="1">
    <source>
        <dbReference type="ARBA" id="ARBA00004141"/>
    </source>
</evidence>
<feature type="transmembrane region" description="Helical" evidence="9">
    <location>
        <begin position="367"/>
        <end position="386"/>
    </location>
</feature>
<dbReference type="OrthoDB" id="5817083at2759"/>
<keyword evidence="6 9" id="KW-1133">Transmembrane helix</keyword>
<dbReference type="SMART" id="SM00744">
    <property type="entry name" value="RINGv"/>
    <property type="match status" value="1"/>
</dbReference>
<evidence type="ECO:0000256" key="9">
    <source>
        <dbReference type="SAM" id="Phobius"/>
    </source>
</evidence>
<gene>
    <name evidence="11" type="ORF">OBBRIDRAFT_729945</name>
</gene>
<evidence type="ECO:0000256" key="2">
    <source>
        <dbReference type="ARBA" id="ARBA00022692"/>
    </source>
</evidence>
<reference evidence="11 12" key="1">
    <citation type="submission" date="2016-07" db="EMBL/GenBank/DDBJ databases">
        <title>Draft genome of the white-rot fungus Obba rivulosa 3A-2.</title>
        <authorList>
            <consortium name="DOE Joint Genome Institute"/>
            <person name="Miettinen O."/>
            <person name="Riley R."/>
            <person name="Acob R."/>
            <person name="Barry K."/>
            <person name="Cullen D."/>
            <person name="De Vries R."/>
            <person name="Hainaut M."/>
            <person name="Hatakka A."/>
            <person name="Henrissat B."/>
            <person name="Hilden K."/>
            <person name="Kuo R."/>
            <person name="Labutti K."/>
            <person name="Lipzen A."/>
            <person name="Makela M.R."/>
            <person name="Sandor L."/>
            <person name="Spatafora J.W."/>
            <person name="Grigoriev I.V."/>
            <person name="Hibbett D.S."/>
        </authorList>
    </citation>
    <scope>NUCLEOTIDE SEQUENCE [LARGE SCALE GENOMIC DNA]</scope>
    <source>
        <strain evidence="11 12">3A-2</strain>
    </source>
</reference>
<dbReference type="InterPro" id="IPR011016">
    <property type="entry name" value="Znf_RING-CH"/>
</dbReference>
<evidence type="ECO:0000256" key="7">
    <source>
        <dbReference type="ARBA" id="ARBA00023136"/>
    </source>
</evidence>
<keyword evidence="7 9" id="KW-0472">Membrane</keyword>
<feature type="compositionally biased region" description="Pro residues" evidence="8">
    <location>
        <begin position="315"/>
        <end position="326"/>
    </location>
</feature>
<feature type="region of interest" description="Disordered" evidence="8">
    <location>
        <begin position="315"/>
        <end position="356"/>
    </location>
</feature>
<evidence type="ECO:0000313" key="11">
    <source>
        <dbReference type="EMBL" id="OCH90847.1"/>
    </source>
</evidence>
<dbReference type="PANTHER" id="PTHR46283">
    <property type="entry name" value="E3 UBIQUITIN-PROTEIN LIGASE MARCH5"/>
    <property type="match status" value="1"/>
</dbReference>
<keyword evidence="3" id="KW-0479">Metal-binding</keyword>
<evidence type="ECO:0000256" key="3">
    <source>
        <dbReference type="ARBA" id="ARBA00022723"/>
    </source>
</evidence>
<dbReference type="SUPFAM" id="SSF57850">
    <property type="entry name" value="RING/U-box"/>
    <property type="match status" value="1"/>
</dbReference>
<dbReference type="EMBL" id="KV722396">
    <property type="protein sequence ID" value="OCH90847.1"/>
    <property type="molecule type" value="Genomic_DNA"/>
</dbReference>
<evidence type="ECO:0000256" key="6">
    <source>
        <dbReference type="ARBA" id="ARBA00022989"/>
    </source>
</evidence>
<dbReference type="PROSITE" id="PS51292">
    <property type="entry name" value="ZF_RING_CH"/>
    <property type="match status" value="1"/>
</dbReference>